<reference evidence="1 2" key="1">
    <citation type="submission" date="2019-04" db="EMBL/GenBank/DDBJ databases">
        <title>An improved genome assembly and genetic linkage map for asparagus bean, Vigna unguiculata ssp. sesquipedialis.</title>
        <authorList>
            <person name="Xia Q."/>
            <person name="Zhang R."/>
            <person name="Dong Y."/>
        </authorList>
    </citation>
    <scope>NUCLEOTIDE SEQUENCE [LARGE SCALE GENOMIC DNA]</scope>
    <source>
        <tissue evidence="1">Leaf</tissue>
    </source>
</reference>
<evidence type="ECO:0000313" key="2">
    <source>
        <dbReference type="Proteomes" id="UP000501690"/>
    </source>
</evidence>
<dbReference type="Proteomes" id="UP000501690">
    <property type="component" value="Linkage Group LG5"/>
</dbReference>
<organism evidence="1 2">
    <name type="scientific">Vigna unguiculata</name>
    <name type="common">Cowpea</name>
    <dbReference type="NCBI Taxonomy" id="3917"/>
    <lineage>
        <taxon>Eukaryota</taxon>
        <taxon>Viridiplantae</taxon>
        <taxon>Streptophyta</taxon>
        <taxon>Embryophyta</taxon>
        <taxon>Tracheophyta</taxon>
        <taxon>Spermatophyta</taxon>
        <taxon>Magnoliopsida</taxon>
        <taxon>eudicotyledons</taxon>
        <taxon>Gunneridae</taxon>
        <taxon>Pentapetalae</taxon>
        <taxon>rosids</taxon>
        <taxon>fabids</taxon>
        <taxon>Fabales</taxon>
        <taxon>Fabaceae</taxon>
        <taxon>Papilionoideae</taxon>
        <taxon>50 kb inversion clade</taxon>
        <taxon>NPAAA clade</taxon>
        <taxon>indigoferoid/millettioid clade</taxon>
        <taxon>Phaseoleae</taxon>
        <taxon>Vigna</taxon>
    </lineage>
</organism>
<protein>
    <submittedName>
        <fullName evidence="1">Uncharacterized protein</fullName>
    </submittedName>
</protein>
<accession>A0A4D6LX45</accession>
<name>A0A4D6LX45_VIGUN</name>
<dbReference type="EMBL" id="CP039349">
    <property type="protein sequence ID" value="QCD93462.1"/>
    <property type="molecule type" value="Genomic_DNA"/>
</dbReference>
<dbReference type="AlphaFoldDB" id="A0A4D6LX45"/>
<proteinExistence type="predicted"/>
<evidence type="ECO:0000313" key="1">
    <source>
        <dbReference type="EMBL" id="QCD93462.1"/>
    </source>
</evidence>
<gene>
    <name evidence="1" type="ORF">DEO72_LG5g1537</name>
</gene>
<keyword evidence="2" id="KW-1185">Reference proteome</keyword>
<sequence length="291" mass="33170">MTRGSLVTPTCFPPFLSVSNISAPTSSNKNFGSMERPTLKLDAFIPKKHVITIIFNPISLPTTQTKGYNRTNTMALRSPPASKATNMKYRNREEDFNRAFRCCNCSRCFHVQVLLEDEARCNDKMVVQVVTISAAAVTSMAEQWSSRHCLVDCAKDSRWVLPKRDLWLRVMTEAKRGAFWPRFNMPRFLNRGRISKITEAKRGYYTSVSKEPRWTKWKSTLLPTPHGSKSIQGLGMLPPFLRHHPMAKIKPSSPSLHQRPRCFLLLIPGSRFLMCNGLSIKALIFQHCTHS</sequence>